<gene>
    <name evidence="2" type="ORF">GDS87_13355</name>
</gene>
<organism evidence="2 3">
    <name type="scientific">Lysinibacillus pakistanensis</name>
    <dbReference type="NCBI Taxonomy" id="759811"/>
    <lineage>
        <taxon>Bacteria</taxon>
        <taxon>Bacillati</taxon>
        <taxon>Bacillota</taxon>
        <taxon>Bacilli</taxon>
        <taxon>Bacillales</taxon>
        <taxon>Bacillaceae</taxon>
        <taxon>Lysinibacillus</taxon>
    </lineage>
</organism>
<evidence type="ECO:0008006" key="4">
    <source>
        <dbReference type="Google" id="ProtNLM"/>
    </source>
</evidence>
<protein>
    <recommendedName>
        <fullName evidence="4">1-acyl-sn-glycerol-3-phosphate acyltransferase</fullName>
    </recommendedName>
</protein>
<reference evidence="2 3" key="1">
    <citation type="submission" date="2019-11" db="EMBL/GenBank/DDBJ databases">
        <title>Whole Genome Sequencing and Comparative Genomic Analyses of Lysinibacillus pakistanensis LZH-9, a Halotolerant Strain with Excellent COD Removal Capability.</title>
        <authorList>
            <person name="Zhou H."/>
        </authorList>
    </citation>
    <scope>NUCLEOTIDE SEQUENCE [LARGE SCALE GENOMIC DNA]</scope>
    <source>
        <strain evidence="2 3">LZH-9</strain>
    </source>
</reference>
<proteinExistence type="predicted"/>
<keyword evidence="3" id="KW-1185">Reference proteome</keyword>
<name>A0ABX6DEG3_9BACI</name>
<keyword evidence="1" id="KW-0812">Transmembrane</keyword>
<keyword evidence="1" id="KW-1133">Transmembrane helix</keyword>
<dbReference type="RefSeq" id="WP_054770749.1">
    <property type="nucleotide sequence ID" value="NZ_CP045835.1"/>
</dbReference>
<evidence type="ECO:0000256" key="1">
    <source>
        <dbReference type="SAM" id="Phobius"/>
    </source>
</evidence>
<feature type="transmembrane region" description="Helical" evidence="1">
    <location>
        <begin position="12"/>
        <end position="36"/>
    </location>
</feature>
<evidence type="ECO:0000313" key="3">
    <source>
        <dbReference type="Proteomes" id="UP000373269"/>
    </source>
</evidence>
<dbReference type="EMBL" id="CP045835">
    <property type="protein sequence ID" value="QGG51865.1"/>
    <property type="molecule type" value="Genomic_DNA"/>
</dbReference>
<keyword evidence="1" id="KW-0472">Membrane</keyword>
<accession>A0ABX6DEG3</accession>
<sequence length="61" mass="7107">MLKFIDDLTRTILAIFKLIGYLLAGVLIVRVPLILINRLLFHNKTLHDYRGRQKSQALMDL</sequence>
<evidence type="ECO:0000313" key="2">
    <source>
        <dbReference type="EMBL" id="QGG51865.1"/>
    </source>
</evidence>
<dbReference type="Proteomes" id="UP000373269">
    <property type="component" value="Chromosome"/>
</dbReference>